<dbReference type="Pfam" id="PF11149">
    <property type="entry name" value="DUF2924"/>
    <property type="match status" value="1"/>
</dbReference>
<protein>
    <submittedName>
        <fullName evidence="1">DUF2924 domain-containing protein</fullName>
    </submittedName>
</protein>
<evidence type="ECO:0000313" key="2">
    <source>
        <dbReference type="Proteomes" id="UP001596116"/>
    </source>
</evidence>
<accession>A0ABW1KUG3</accession>
<dbReference type="RefSeq" id="WP_379879034.1">
    <property type="nucleotide sequence ID" value="NZ_JBHPON010000001.1"/>
</dbReference>
<organism evidence="1 2">
    <name type="scientific">Hyphococcus aureus</name>
    <dbReference type="NCBI Taxonomy" id="2666033"/>
    <lineage>
        <taxon>Bacteria</taxon>
        <taxon>Pseudomonadati</taxon>
        <taxon>Pseudomonadota</taxon>
        <taxon>Alphaproteobacteria</taxon>
        <taxon>Parvularculales</taxon>
        <taxon>Parvularculaceae</taxon>
        <taxon>Hyphococcus</taxon>
    </lineage>
</organism>
<proteinExistence type="predicted"/>
<gene>
    <name evidence="1" type="ORF">ACFMB1_08505</name>
</gene>
<keyword evidence="2" id="KW-1185">Reference proteome</keyword>
<sequence>MSLDDELARIERMPKEMLREHWRRIHQKDPPPGFSAKLIRGALMFDVQAARYGGLSATARRKLERIASRLDGDKSAPVLDSAPLAPGTRLIREWRGKRHVVEVLNEGFAYRGSVYGSLSEIARTITGAHWSGPRFFGLKNRRKSP</sequence>
<dbReference type="EMBL" id="JBHPON010000001">
    <property type="protein sequence ID" value="MFC6035579.1"/>
    <property type="molecule type" value="Genomic_DNA"/>
</dbReference>
<reference evidence="1 2" key="1">
    <citation type="submission" date="2024-09" db="EMBL/GenBank/DDBJ databases">
        <authorList>
            <person name="Zhang Z.-H."/>
        </authorList>
    </citation>
    <scope>NUCLEOTIDE SEQUENCE [LARGE SCALE GENOMIC DNA]</scope>
    <source>
        <strain evidence="1 2">HHTR114</strain>
    </source>
</reference>
<comment type="caution">
    <text evidence="1">The sequence shown here is derived from an EMBL/GenBank/DDBJ whole genome shotgun (WGS) entry which is preliminary data.</text>
</comment>
<evidence type="ECO:0000313" key="1">
    <source>
        <dbReference type="EMBL" id="MFC6035579.1"/>
    </source>
</evidence>
<dbReference type="InterPro" id="IPR021322">
    <property type="entry name" value="DUF2924"/>
</dbReference>
<name>A0ABW1KUG3_9PROT</name>
<dbReference type="Proteomes" id="UP001596116">
    <property type="component" value="Unassembled WGS sequence"/>
</dbReference>